<dbReference type="GO" id="GO:0004788">
    <property type="term" value="F:thiamine diphosphokinase activity"/>
    <property type="evidence" value="ECO:0007669"/>
    <property type="project" value="UniProtKB-UniRule"/>
</dbReference>
<reference evidence="7" key="1">
    <citation type="submission" date="2024-07" db="EMBL/GenBank/DDBJ databases">
        <title>Halotolerant mesophilic bacterium Ornithinibacillus sp. 4-3, sp. nov., isolated from soil.</title>
        <authorList>
            <person name="Sidarenka A.V."/>
            <person name="Guliayeva D.E."/>
            <person name="Leanovich S.I."/>
            <person name="Hileuskaya K.S."/>
            <person name="Akhremchuk A.E."/>
            <person name="Sikolenko M.A."/>
            <person name="Valentovich L.N."/>
        </authorList>
    </citation>
    <scope>NUCLEOTIDE SEQUENCE</scope>
    <source>
        <strain evidence="7">4-3</strain>
    </source>
</reference>
<keyword evidence="4" id="KW-0067">ATP-binding</keyword>
<dbReference type="GO" id="GO:0009229">
    <property type="term" value="P:thiamine diphosphate biosynthetic process"/>
    <property type="evidence" value="ECO:0007669"/>
    <property type="project" value="InterPro"/>
</dbReference>
<dbReference type="SMART" id="SM00983">
    <property type="entry name" value="TPK_B1_binding"/>
    <property type="match status" value="1"/>
</dbReference>
<protein>
    <recommendedName>
        <fullName evidence="5">Thiamine diphosphokinase</fullName>
        <ecNumber evidence="5">2.7.6.2</ecNumber>
    </recommendedName>
</protein>
<dbReference type="InterPro" id="IPR036759">
    <property type="entry name" value="TPK_catalytic_sf"/>
</dbReference>
<evidence type="ECO:0000256" key="2">
    <source>
        <dbReference type="ARBA" id="ARBA00022741"/>
    </source>
</evidence>
<dbReference type="EMBL" id="CP162599">
    <property type="protein sequence ID" value="XDK34095.1"/>
    <property type="molecule type" value="Genomic_DNA"/>
</dbReference>
<name>A0AB39HU94_9BACI</name>
<dbReference type="RefSeq" id="WP_368654772.1">
    <property type="nucleotide sequence ID" value="NZ_CP162599.1"/>
</dbReference>
<dbReference type="Pfam" id="PF04265">
    <property type="entry name" value="TPK_B1_binding"/>
    <property type="match status" value="1"/>
</dbReference>
<gene>
    <name evidence="7" type="ORF">AB4Y30_07035</name>
</gene>
<dbReference type="InterPro" id="IPR007373">
    <property type="entry name" value="Thiamin_PyroPKinase_B1-bd"/>
</dbReference>
<sequence length="222" mass="25060">MCTVGIIGNGPRHLIPDLTLYAEKIDIWIGADRGALTLIEHKLSVDIAMGDFDSTTVEETDYIKQHANEFMQYPIEKDKTDIEIALLQAFTYKPNQIFLFGVTGGRLDHELINIQLLYQIMSSGIRGIIVDQQNELELILPGKHTIEKSEIYPNISFIPYTQRVEGITLTNFYYPLTNENITWGSTLCISNKLLEKNGTISYDEGILLVVKSRDAGSHPIQK</sequence>
<dbReference type="InterPro" id="IPR007371">
    <property type="entry name" value="TPK_catalytic"/>
</dbReference>
<dbReference type="InterPro" id="IPR053149">
    <property type="entry name" value="TPK"/>
</dbReference>
<dbReference type="SUPFAM" id="SSF63999">
    <property type="entry name" value="Thiamin pyrophosphokinase, catalytic domain"/>
    <property type="match status" value="1"/>
</dbReference>
<feature type="domain" description="Thiamin pyrophosphokinase thiamin-binding" evidence="6">
    <location>
        <begin position="142"/>
        <end position="208"/>
    </location>
</feature>
<keyword evidence="1 7" id="KW-0808">Transferase</keyword>
<evidence type="ECO:0000256" key="5">
    <source>
        <dbReference type="NCBIfam" id="TIGR01378"/>
    </source>
</evidence>
<dbReference type="InterPro" id="IPR006282">
    <property type="entry name" value="Thi_PPkinase"/>
</dbReference>
<accession>A0AB39HU94</accession>
<dbReference type="PANTHER" id="PTHR41299:SF1">
    <property type="entry name" value="THIAMINE PYROPHOSPHOKINASE"/>
    <property type="match status" value="1"/>
</dbReference>
<dbReference type="PANTHER" id="PTHR41299">
    <property type="entry name" value="THIAMINE PYROPHOSPHOKINASE"/>
    <property type="match status" value="1"/>
</dbReference>
<evidence type="ECO:0000256" key="4">
    <source>
        <dbReference type="ARBA" id="ARBA00022840"/>
    </source>
</evidence>
<evidence type="ECO:0000256" key="1">
    <source>
        <dbReference type="ARBA" id="ARBA00022679"/>
    </source>
</evidence>
<dbReference type="EC" id="2.7.6.2" evidence="5"/>
<evidence type="ECO:0000259" key="6">
    <source>
        <dbReference type="SMART" id="SM00983"/>
    </source>
</evidence>
<dbReference type="CDD" id="cd07995">
    <property type="entry name" value="TPK"/>
    <property type="match status" value="1"/>
</dbReference>
<dbReference type="SUPFAM" id="SSF63862">
    <property type="entry name" value="Thiamin pyrophosphokinase, substrate-binding domain"/>
    <property type="match status" value="1"/>
</dbReference>
<keyword evidence="2" id="KW-0547">Nucleotide-binding</keyword>
<evidence type="ECO:0000313" key="7">
    <source>
        <dbReference type="EMBL" id="XDK34095.1"/>
    </source>
</evidence>
<proteinExistence type="predicted"/>
<dbReference type="AlphaFoldDB" id="A0AB39HU94"/>
<dbReference type="GO" id="GO:0030975">
    <property type="term" value="F:thiamine binding"/>
    <property type="evidence" value="ECO:0007669"/>
    <property type="project" value="InterPro"/>
</dbReference>
<dbReference type="NCBIfam" id="TIGR01378">
    <property type="entry name" value="thi_PPkinase"/>
    <property type="match status" value="1"/>
</dbReference>
<organism evidence="7">
    <name type="scientific">Ornithinibacillus sp. 4-3</name>
    <dbReference type="NCBI Taxonomy" id="3231488"/>
    <lineage>
        <taxon>Bacteria</taxon>
        <taxon>Bacillati</taxon>
        <taxon>Bacillota</taxon>
        <taxon>Bacilli</taxon>
        <taxon>Bacillales</taxon>
        <taxon>Bacillaceae</taxon>
        <taxon>Ornithinibacillus</taxon>
    </lineage>
</organism>
<dbReference type="GO" id="GO:0005524">
    <property type="term" value="F:ATP binding"/>
    <property type="evidence" value="ECO:0007669"/>
    <property type="project" value="UniProtKB-KW"/>
</dbReference>
<dbReference type="InterPro" id="IPR036371">
    <property type="entry name" value="TPK_B1-bd_sf"/>
</dbReference>
<dbReference type="Gene3D" id="3.40.50.10240">
    <property type="entry name" value="Thiamin pyrophosphokinase, catalytic domain"/>
    <property type="match status" value="1"/>
</dbReference>
<dbReference type="Pfam" id="PF04263">
    <property type="entry name" value="TPK_catalytic"/>
    <property type="match status" value="1"/>
</dbReference>
<keyword evidence="3" id="KW-0418">Kinase</keyword>
<dbReference type="GO" id="GO:0006772">
    <property type="term" value="P:thiamine metabolic process"/>
    <property type="evidence" value="ECO:0007669"/>
    <property type="project" value="UniProtKB-UniRule"/>
</dbReference>
<dbReference type="GO" id="GO:0016301">
    <property type="term" value="F:kinase activity"/>
    <property type="evidence" value="ECO:0007669"/>
    <property type="project" value="UniProtKB-KW"/>
</dbReference>
<evidence type="ECO:0000256" key="3">
    <source>
        <dbReference type="ARBA" id="ARBA00022777"/>
    </source>
</evidence>